<evidence type="ECO:0000313" key="3">
    <source>
        <dbReference type="Proteomes" id="UP000058857"/>
    </source>
</evidence>
<evidence type="ECO:0000259" key="1">
    <source>
        <dbReference type="Pfam" id="PF00149"/>
    </source>
</evidence>
<dbReference type="Pfam" id="PF00149">
    <property type="entry name" value="Metallophos"/>
    <property type="match status" value="1"/>
</dbReference>
<protein>
    <submittedName>
        <fullName evidence="2">Calcineurin-like phosphoesterase family protein</fullName>
    </submittedName>
</protein>
<name>A0A0E3B5B9_LEPBO</name>
<dbReference type="PANTHER" id="PTHR30337">
    <property type="entry name" value="COMPONENT OF ATP-DEPENDENT DSDNA EXONUCLEASE"/>
    <property type="match status" value="1"/>
</dbReference>
<reference evidence="2 3" key="1">
    <citation type="journal article" date="2015" name="PLoS Negl. Trop. Dis.">
        <title>Distribution of Plasmids in Distinct Leptospira Pathogenic Species.</title>
        <authorList>
            <person name="Wang Y."/>
            <person name="Zhuang X."/>
            <person name="Zhong Y."/>
            <person name="Zhang C."/>
            <person name="Zhang Y."/>
            <person name="Zeng L."/>
            <person name="Zhu Y."/>
            <person name="He P."/>
            <person name="Dong K."/>
            <person name="Pal U."/>
            <person name="Guo X."/>
            <person name="Qin J."/>
        </authorList>
    </citation>
    <scope>NUCLEOTIDE SEQUENCE [LARGE SCALE GENOMIC DNA]</scope>
    <source>
        <strain evidence="2 3">56604</strain>
    </source>
</reference>
<dbReference type="AlphaFoldDB" id="A0A0E3B5B9"/>
<accession>A0A0E3B5B9</accession>
<feature type="domain" description="Calcineurin-like phosphoesterase" evidence="1">
    <location>
        <begin position="2"/>
        <end position="189"/>
    </location>
</feature>
<organism evidence="2">
    <name type="scientific">Leptospira borgpetersenii serovar Ballum</name>
    <dbReference type="NCBI Taxonomy" id="280505"/>
    <lineage>
        <taxon>Bacteria</taxon>
        <taxon>Pseudomonadati</taxon>
        <taxon>Spirochaetota</taxon>
        <taxon>Spirochaetia</taxon>
        <taxon>Leptospirales</taxon>
        <taxon>Leptospiraceae</taxon>
        <taxon>Leptospira</taxon>
    </lineage>
</organism>
<dbReference type="Proteomes" id="UP000058857">
    <property type="component" value="Chromosome 1"/>
</dbReference>
<dbReference type="Gene3D" id="3.60.21.10">
    <property type="match status" value="1"/>
</dbReference>
<dbReference type="EMBL" id="CP012029">
    <property type="protein sequence ID" value="ALO27387.1"/>
    <property type="molecule type" value="Genomic_DNA"/>
</dbReference>
<dbReference type="PANTHER" id="PTHR30337:SF7">
    <property type="entry name" value="PHOSPHOESTERASE"/>
    <property type="match status" value="1"/>
</dbReference>
<dbReference type="InterPro" id="IPR050535">
    <property type="entry name" value="DNA_Repair-Maintenance_Comp"/>
</dbReference>
<evidence type="ECO:0000313" key="2">
    <source>
        <dbReference type="EMBL" id="ALO27387.1"/>
    </source>
</evidence>
<gene>
    <name evidence="2" type="ORF">LBBP_03184</name>
</gene>
<proteinExistence type="predicted"/>
<dbReference type="InterPro" id="IPR004843">
    <property type="entry name" value="Calcineurin-like_PHP"/>
</dbReference>
<dbReference type="GO" id="GO:0016787">
    <property type="term" value="F:hydrolase activity"/>
    <property type="evidence" value="ECO:0007669"/>
    <property type="project" value="InterPro"/>
</dbReference>
<dbReference type="RefSeq" id="WP_002722309.1">
    <property type="nucleotide sequence ID" value="NZ_CP012029.1"/>
</dbReference>
<sequence>MIRFLHTADLHLSQKEKDYSLSVLKEIVSNANVEGCTHILFCGDLFDRNSDIAALKVEVKEILTEFPGKIFFIPGNHEELGIPEGTYPISADLSPMLYPQKTDNFKLWIEEIDGIEAEFFGFPFHRTLDYSNIQFNEKKVHYRIALLHGTDTKLVEYLGPSPEETDSILDSKPFLDAKFDYLALGHIHRERSEKSSILLKAYPGSPRVVSSGEFGPRTVNIVTLGKSGTPILEKKIITCAGEFKEFSVSANLSGEIPELSNIPPLVSKQDSVRINVSGIVEDEHIVSEILDRFSKSLVCRKLEFKTGDLKTSSLLIDNPIAKLFYDKLMFKKRNWNTPDAPDWNEILVLGLEQIEEHSGRN</sequence>
<dbReference type="InterPro" id="IPR029052">
    <property type="entry name" value="Metallo-depent_PP-like"/>
</dbReference>
<dbReference type="SUPFAM" id="SSF56300">
    <property type="entry name" value="Metallo-dependent phosphatases"/>
    <property type="match status" value="1"/>
</dbReference>
<dbReference type="PATRIC" id="fig|280505.15.peg.3105"/>